<evidence type="ECO:0000313" key="1">
    <source>
        <dbReference type="EMBL" id="KYO25977.1"/>
    </source>
</evidence>
<dbReference type="AlphaFoldDB" id="A0A151MN64"/>
<sequence>MLDQRRPKDSLVDLAWTRASSHSDWDIGKCNEDRTLTRMTSGRMRCIHGKMEQYERGFVDVRIAGCKGKLHIGLAPQLDGQMIVGRDWPPLYEVLEEVRAEEIKRKRQPHRDGWIAEEDSASSGENGWVSFGTGAEGGYFRTAQEEDDELWKIRETEVARVEEETI</sequence>
<organism evidence="1 2">
    <name type="scientific">Alligator mississippiensis</name>
    <name type="common">American alligator</name>
    <dbReference type="NCBI Taxonomy" id="8496"/>
    <lineage>
        <taxon>Eukaryota</taxon>
        <taxon>Metazoa</taxon>
        <taxon>Chordata</taxon>
        <taxon>Craniata</taxon>
        <taxon>Vertebrata</taxon>
        <taxon>Euteleostomi</taxon>
        <taxon>Archelosauria</taxon>
        <taxon>Archosauria</taxon>
        <taxon>Crocodylia</taxon>
        <taxon>Alligatoridae</taxon>
        <taxon>Alligatorinae</taxon>
        <taxon>Alligator</taxon>
    </lineage>
</organism>
<evidence type="ECO:0000313" key="2">
    <source>
        <dbReference type="Proteomes" id="UP000050525"/>
    </source>
</evidence>
<comment type="caution">
    <text evidence="1">The sequence shown here is derived from an EMBL/GenBank/DDBJ whole genome shotgun (WGS) entry which is preliminary data.</text>
</comment>
<gene>
    <name evidence="1" type="ORF">Y1Q_0003755</name>
</gene>
<protein>
    <submittedName>
        <fullName evidence="1">Uncharacterized protein</fullName>
    </submittedName>
</protein>
<dbReference type="Proteomes" id="UP000050525">
    <property type="component" value="Unassembled WGS sequence"/>
</dbReference>
<reference evidence="1 2" key="1">
    <citation type="journal article" date="2012" name="Genome Biol.">
        <title>Sequencing three crocodilian genomes to illuminate the evolution of archosaurs and amniotes.</title>
        <authorList>
            <person name="St John J.A."/>
            <person name="Braun E.L."/>
            <person name="Isberg S.R."/>
            <person name="Miles L.G."/>
            <person name="Chong A.Y."/>
            <person name="Gongora J."/>
            <person name="Dalzell P."/>
            <person name="Moran C."/>
            <person name="Bed'hom B."/>
            <person name="Abzhanov A."/>
            <person name="Burgess S.C."/>
            <person name="Cooksey A.M."/>
            <person name="Castoe T.A."/>
            <person name="Crawford N.G."/>
            <person name="Densmore L.D."/>
            <person name="Drew J.C."/>
            <person name="Edwards S.V."/>
            <person name="Faircloth B.C."/>
            <person name="Fujita M.K."/>
            <person name="Greenwold M.J."/>
            <person name="Hoffmann F.G."/>
            <person name="Howard J.M."/>
            <person name="Iguchi T."/>
            <person name="Janes D.E."/>
            <person name="Khan S.Y."/>
            <person name="Kohno S."/>
            <person name="de Koning A.J."/>
            <person name="Lance S.L."/>
            <person name="McCarthy F.M."/>
            <person name="McCormack J.E."/>
            <person name="Merchant M.E."/>
            <person name="Peterson D.G."/>
            <person name="Pollock D.D."/>
            <person name="Pourmand N."/>
            <person name="Raney B.J."/>
            <person name="Roessler K.A."/>
            <person name="Sanford J.R."/>
            <person name="Sawyer R.H."/>
            <person name="Schmidt C.J."/>
            <person name="Triplett E.W."/>
            <person name="Tuberville T.D."/>
            <person name="Venegas-Anaya M."/>
            <person name="Howard J.T."/>
            <person name="Jarvis E.D."/>
            <person name="Guillette L.J.Jr."/>
            <person name="Glenn T.C."/>
            <person name="Green R.E."/>
            <person name="Ray D.A."/>
        </authorList>
    </citation>
    <scope>NUCLEOTIDE SEQUENCE [LARGE SCALE GENOMIC DNA]</scope>
    <source>
        <strain evidence="1">KSC_2009_1</strain>
    </source>
</reference>
<accession>A0A151MN64</accession>
<keyword evidence="2" id="KW-1185">Reference proteome</keyword>
<name>A0A151MN64_ALLMI</name>
<proteinExistence type="predicted"/>
<dbReference type="EMBL" id="AKHW03005657">
    <property type="protein sequence ID" value="KYO25977.1"/>
    <property type="molecule type" value="Genomic_DNA"/>
</dbReference>